<dbReference type="Proteomes" id="UP000004893">
    <property type="component" value="Unassembled WGS sequence"/>
</dbReference>
<accession>C0BZ36</accession>
<sequence length="175" mass="20530">MDTPNLETERLILRKIHQDDINEIFNCWMQDEDVSRYMYWKASNDISDTKKFVEFELGKIADDKWNRWIIILKETSKIIGTCLIYFNEDENNWDISYNLGKKFWGKGYISEAMSTVMKYAKEVLKVKECIAIHATENLASGRIIKNLGFVYVKDVPYECSGGDIITTGRFYKCVF</sequence>
<dbReference type="SUPFAM" id="SSF55729">
    <property type="entry name" value="Acyl-CoA N-acyltransferases (Nat)"/>
    <property type="match status" value="1"/>
</dbReference>
<reference evidence="2" key="2">
    <citation type="submission" date="2013-06" db="EMBL/GenBank/DDBJ databases">
        <title>Draft genome sequence of Clostridium hylemonae (DSM 15053).</title>
        <authorList>
            <person name="Sudarsanam P."/>
            <person name="Ley R."/>
            <person name="Guruge J."/>
            <person name="Turnbaugh P.J."/>
            <person name="Mahowald M."/>
            <person name="Liep D."/>
            <person name="Gordon J."/>
        </authorList>
    </citation>
    <scope>NUCLEOTIDE SEQUENCE</scope>
    <source>
        <strain evidence="2">DSM 15053</strain>
    </source>
</reference>
<evidence type="ECO:0000259" key="1">
    <source>
        <dbReference type="PROSITE" id="PS51186"/>
    </source>
</evidence>
<dbReference type="OrthoDB" id="9798081at2"/>
<organism evidence="2 3">
    <name type="scientific">[Clostridium] hylemonae DSM 15053</name>
    <dbReference type="NCBI Taxonomy" id="553973"/>
    <lineage>
        <taxon>Bacteria</taxon>
        <taxon>Bacillati</taxon>
        <taxon>Bacillota</taxon>
        <taxon>Clostridia</taxon>
        <taxon>Lachnospirales</taxon>
        <taxon>Lachnospiraceae</taxon>
    </lineage>
</organism>
<proteinExistence type="predicted"/>
<dbReference type="EMBL" id="ABYI02000018">
    <property type="protein sequence ID" value="EEG75114.1"/>
    <property type="molecule type" value="Genomic_DNA"/>
</dbReference>
<dbReference type="RefSeq" id="WP_006442411.1">
    <property type="nucleotide sequence ID" value="NZ_CP036524.1"/>
</dbReference>
<dbReference type="Gene3D" id="3.40.630.30">
    <property type="match status" value="1"/>
</dbReference>
<dbReference type="AlphaFoldDB" id="C0BZ36"/>
<reference evidence="2" key="1">
    <citation type="submission" date="2009-02" db="EMBL/GenBank/DDBJ databases">
        <authorList>
            <person name="Fulton L."/>
            <person name="Clifton S."/>
            <person name="Fulton B."/>
            <person name="Xu J."/>
            <person name="Minx P."/>
            <person name="Pepin K.H."/>
            <person name="Johnson M."/>
            <person name="Bhonagiri V."/>
            <person name="Nash W.E."/>
            <person name="Mardis E.R."/>
            <person name="Wilson R.K."/>
        </authorList>
    </citation>
    <scope>NUCLEOTIDE SEQUENCE [LARGE SCALE GENOMIC DNA]</scope>
    <source>
        <strain evidence="2">DSM 15053</strain>
    </source>
</reference>
<dbReference type="eggNOG" id="COG1670">
    <property type="taxonomic scope" value="Bacteria"/>
</dbReference>
<protein>
    <submittedName>
        <fullName evidence="2">Acetyltransferase, GNAT family</fullName>
    </submittedName>
</protein>
<dbReference type="InterPro" id="IPR051531">
    <property type="entry name" value="N-acetyltransferase"/>
</dbReference>
<dbReference type="Pfam" id="PF13302">
    <property type="entry name" value="Acetyltransf_3"/>
    <property type="match status" value="1"/>
</dbReference>
<comment type="caution">
    <text evidence="2">The sequence shown here is derived from an EMBL/GenBank/DDBJ whole genome shotgun (WGS) entry which is preliminary data.</text>
</comment>
<name>C0BZ36_9FIRM</name>
<dbReference type="PANTHER" id="PTHR43792">
    <property type="entry name" value="GNAT FAMILY, PUTATIVE (AFU_ORTHOLOGUE AFUA_3G00765)-RELATED-RELATED"/>
    <property type="match status" value="1"/>
</dbReference>
<dbReference type="STRING" id="553973.CLOHYLEM_05075"/>
<evidence type="ECO:0000313" key="2">
    <source>
        <dbReference type="EMBL" id="EEG75114.1"/>
    </source>
</evidence>
<dbReference type="GO" id="GO:0016747">
    <property type="term" value="F:acyltransferase activity, transferring groups other than amino-acyl groups"/>
    <property type="evidence" value="ECO:0007669"/>
    <property type="project" value="InterPro"/>
</dbReference>
<dbReference type="PROSITE" id="PS51186">
    <property type="entry name" value="GNAT"/>
    <property type="match status" value="1"/>
</dbReference>
<gene>
    <name evidence="2" type="ORF">CLOHYLEM_05075</name>
</gene>
<feature type="domain" description="N-acetyltransferase" evidence="1">
    <location>
        <begin position="11"/>
        <end position="175"/>
    </location>
</feature>
<dbReference type="HOGENOM" id="CLU_013985_3_6_9"/>
<dbReference type="PANTHER" id="PTHR43792:SF1">
    <property type="entry name" value="N-ACETYLTRANSFERASE DOMAIN-CONTAINING PROTEIN"/>
    <property type="match status" value="1"/>
</dbReference>
<keyword evidence="3" id="KW-1185">Reference proteome</keyword>
<dbReference type="InterPro" id="IPR000182">
    <property type="entry name" value="GNAT_dom"/>
</dbReference>
<dbReference type="InterPro" id="IPR016181">
    <property type="entry name" value="Acyl_CoA_acyltransferase"/>
</dbReference>
<evidence type="ECO:0000313" key="3">
    <source>
        <dbReference type="Proteomes" id="UP000004893"/>
    </source>
</evidence>